<evidence type="ECO:0000256" key="1">
    <source>
        <dbReference type="SAM" id="Phobius"/>
    </source>
</evidence>
<dbReference type="OrthoDB" id="6329847at2759"/>
<keyword evidence="1" id="KW-0472">Membrane</keyword>
<dbReference type="InterPro" id="IPR009423">
    <property type="entry name" value="NDUC2"/>
</dbReference>
<dbReference type="AlphaFoldDB" id="A0A2A2M1U8"/>
<comment type="caution">
    <text evidence="2">The sequence shown here is derived from an EMBL/GenBank/DDBJ whole genome shotgun (WGS) entry which is preliminary data.</text>
</comment>
<proteinExistence type="predicted"/>
<keyword evidence="1" id="KW-0812">Transmembrane</keyword>
<sequence>MSEVSRISDEEYARRESYLRDPILPFTWFNPYTWAPHYRLSSAGLGMGLLLIYNYNRFMKRPFTVSLVPQFAVAMVSLGGVGFFWGKFQAHYRKLEAAYVDHYMNLHPEYYDQFKDRAGRPYSQILEPWYPRRGYYPKFDE</sequence>
<gene>
    <name evidence="2" type="ORF">WR25_21751</name>
</gene>
<feature type="transmembrane region" description="Helical" evidence="1">
    <location>
        <begin position="38"/>
        <end position="55"/>
    </location>
</feature>
<dbReference type="GO" id="GO:0006120">
    <property type="term" value="P:mitochondrial electron transport, NADH to ubiquinone"/>
    <property type="evidence" value="ECO:0007669"/>
    <property type="project" value="InterPro"/>
</dbReference>
<dbReference type="GO" id="GO:0005743">
    <property type="term" value="C:mitochondrial inner membrane"/>
    <property type="evidence" value="ECO:0007669"/>
    <property type="project" value="InterPro"/>
</dbReference>
<name>A0A2A2M1U8_9BILA</name>
<accession>A0A2A2M1U8</accession>
<organism evidence="2 3">
    <name type="scientific">Diploscapter pachys</name>
    <dbReference type="NCBI Taxonomy" id="2018661"/>
    <lineage>
        <taxon>Eukaryota</taxon>
        <taxon>Metazoa</taxon>
        <taxon>Ecdysozoa</taxon>
        <taxon>Nematoda</taxon>
        <taxon>Chromadorea</taxon>
        <taxon>Rhabditida</taxon>
        <taxon>Rhabditina</taxon>
        <taxon>Rhabditomorpha</taxon>
        <taxon>Rhabditoidea</taxon>
        <taxon>Rhabditidae</taxon>
        <taxon>Diploscapter</taxon>
    </lineage>
</organism>
<evidence type="ECO:0000313" key="2">
    <source>
        <dbReference type="EMBL" id="PAV92416.1"/>
    </source>
</evidence>
<keyword evidence="3" id="KW-1185">Reference proteome</keyword>
<protein>
    <recommendedName>
        <fullName evidence="4">NADH dehydrogenase [ubiquinone] 1 subunit C2</fullName>
    </recommendedName>
</protein>
<dbReference type="Proteomes" id="UP000218231">
    <property type="component" value="Unassembled WGS sequence"/>
</dbReference>
<keyword evidence="1" id="KW-1133">Transmembrane helix</keyword>
<evidence type="ECO:0008006" key="4">
    <source>
        <dbReference type="Google" id="ProtNLM"/>
    </source>
</evidence>
<evidence type="ECO:0000313" key="3">
    <source>
        <dbReference type="Proteomes" id="UP000218231"/>
    </source>
</evidence>
<dbReference type="EMBL" id="LIAE01006208">
    <property type="protein sequence ID" value="PAV92416.1"/>
    <property type="molecule type" value="Genomic_DNA"/>
</dbReference>
<feature type="transmembrane region" description="Helical" evidence="1">
    <location>
        <begin position="67"/>
        <end position="86"/>
    </location>
</feature>
<dbReference type="Pfam" id="PF06374">
    <property type="entry name" value="NDUF_C2"/>
    <property type="match status" value="1"/>
</dbReference>
<reference evidence="2 3" key="1">
    <citation type="journal article" date="2017" name="Curr. Biol.">
        <title>Genome architecture and evolution of a unichromosomal asexual nematode.</title>
        <authorList>
            <person name="Fradin H."/>
            <person name="Zegar C."/>
            <person name="Gutwein M."/>
            <person name="Lucas J."/>
            <person name="Kovtun M."/>
            <person name="Corcoran D."/>
            <person name="Baugh L.R."/>
            <person name="Kiontke K."/>
            <person name="Gunsalus K."/>
            <person name="Fitch D.H."/>
            <person name="Piano F."/>
        </authorList>
    </citation>
    <scope>NUCLEOTIDE SEQUENCE [LARGE SCALE GENOMIC DNA]</scope>
    <source>
        <strain evidence="2">PF1309</strain>
    </source>
</reference>
<dbReference type="STRING" id="2018661.A0A2A2M1U8"/>